<evidence type="ECO:0000313" key="1">
    <source>
        <dbReference type="EnsemblPlants" id="TuG1812G0300002359.01.T01"/>
    </source>
</evidence>
<proteinExistence type="predicted"/>
<dbReference type="Proteomes" id="UP000015106">
    <property type="component" value="Chromosome 3"/>
</dbReference>
<dbReference type="EnsemblPlants" id="TuG1812G0300002359.01.T01">
    <property type="protein sequence ID" value="TuG1812G0300002359.01.T01"/>
    <property type="gene ID" value="TuG1812G0300002359.01"/>
</dbReference>
<accession>A0A8R7PSG4</accession>
<reference evidence="2" key="1">
    <citation type="journal article" date="2013" name="Nature">
        <title>Draft genome of the wheat A-genome progenitor Triticum urartu.</title>
        <authorList>
            <person name="Ling H.Q."/>
            <person name="Zhao S."/>
            <person name="Liu D."/>
            <person name="Wang J."/>
            <person name="Sun H."/>
            <person name="Zhang C."/>
            <person name="Fan H."/>
            <person name="Li D."/>
            <person name="Dong L."/>
            <person name="Tao Y."/>
            <person name="Gao C."/>
            <person name="Wu H."/>
            <person name="Li Y."/>
            <person name="Cui Y."/>
            <person name="Guo X."/>
            <person name="Zheng S."/>
            <person name="Wang B."/>
            <person name="Yu K."/>
            <person name="Liang Q."/>
            <person name="Yang W."/>
            <person name="Lou X."/>
            <person name="Chen J."/>
            <person name="Feng M."/>
            <person name="Jian J."/>
            <person name="Zhang X."/>
            <person name="Luo G."/>
            <person name="Jiang Y."/>
            <person name="Liu J."/>
            <person name="Wang Z."/>
            <person name="Sha Y."/>
            <person name="Zhang B."/>
            <person name="Wu H."/>
            <person name="Tang D."/>
            <person name="Shen Q."/>
            <person name="Xue P."/>
            <person name="Zou S."/>
            <person name="Wang X."/>
            <person name="Liu X."/>
            <person name="Wang F."/>
            <person name="Yang Y."/>
            <person name="An X."/>
            <person name="Dong Z."/>
            <person name="Zhang K."/>
            <person name="Zhang X."/>
            <person name="Luo M.C."/>
            <person name="Dvorak J."/>
            <person name="Tong Y."/>
            <person name="Wang J."/>
            <person name="Yang H."/>
            <person name="Li Z."/>
            <person name="Wang D."/>
            <person name="Zhang A."/>
            <person name="Wang J."/>
        </authorList>
    </citation>
    <scope>NUCLEOTIDE SEQUENCE</scope>
    <source>
        <strain evidence="2">cv. G1812</strain>
    </source>
</reference>
<evidence type="ECO:0000313" key="2">
    <source>
        <dbReference type="Proteomes" id="UP000015106"/>
    </source>
</evidence>
<dbReference type="AlphaFoldDB" id="A0A8R7PSG4"/>
<reference evidence="1" key="2">
    <citation type="submission" date="2018-03" db="EMBL/GenBank/DDBJ databases">
        <title>The Triticum urartu genome reveals the dynamic nature of wheat genome evolution.</title>
        <authorList>
            <person name="Ling H."/>
            <person name="Ma B."/>
            <person name="Shi X."/>
            <person name="Liu H."/>
            <person name="Dong L."/>
            <person name="Sun H."/>
            <person name="Cao Y."/>
            <person name="Gao Q."/>
            <person name="Zheng S."/>
            <person name="Li Y."/>
            <person name="Yu Y."/>
            <person name="Du H."/>
            <person name="Qi M."/>
            <person name="Li Y."/>
            <person name="Yu H."/>
            <person name="Cui Y."/>
            <person name="Wang N."/>
            <person name="Chen C."/>
            <person name="Wu H."/>
            <person name="Zhao Y."/>
            <person name="Zhang J."/>
            <person name="Li Y."/>
            <person name="Zhou W."/>
            <person name="Zhang B."/>
            <person name="Hu W."/>
            <person name="Eijk M."/>
            <person name="Tang J."/>
            <person name="Witsenboer H."/>
            <person name="Zhao S."/>
            <person name="Li Z."/>
            <person name="Zhang A."/>
            <person name="Wang D."/>
            <person name="Liang C."/>
        </authorList>
    </citation>
    <scope>NUCLEOTIDE SEQUENCE [LARGE SCALE GENOMIC DNA]</scope>
    <source>
        <strain evidence="1">cv. G1812</strain>
    </source>
</reference>
<organism evidence="1 2">
    <name type="scientific">Triticum urartu</name>
    <name type="common">Red wild einkorn</name>
    <name type="synonym">Crithodium urartu</name>
    <dbReference type="NCBI Taxonomy" id="4572"/>
    <lineage>
        <taxon>Eukaryota</taxon>
        <taxon>Viridiplantae</taxon>
        <taxon>Streptophyta</taxon>
        <taxon>Embryophyta</taxon>
        <taxon>Tracheophyta</taxon>
        <taxon>Spermatophyta</taxon>
        <taxon>Magnoliopsida</taxon>
        <taxon>Liliopsida</taxon>
        <taxon>Poales</taxon>
        <taxon>Poaceae</taxon>
        <taxon>BOP clade</taxon>
        <taxon>Pooideae</taxon>
        <taxon>Triticodae</taxon>
        <taxon>Triticeae</taxon>
        <taxon>Triticinae</taxon>
        <taxon>Triticum</taxon>
    </lineage>
</organism>
<keyword evidence="2" id="KW-1185">Reference proteome</keyword>
<name>A0A8R7PSG4_TRIUA</name>
<protein>
    <submittedName>
        <fullName evidence="1">Uncharacterized protein</fullName>
    </submittedName>
</protein>
<dbReference type="Gramene" id="TuG1812G0300002359.01.T01">
    <property type="protein sequence ID" value="TuG1812G0300002359.01.T01"/>
    <property type="gene ID" value="TuG1812G0300002359.01"/>
</dbReference>
<reference evidence="1" key="3">
    <citation type="submission" date="2022-06" db="UniProtKB">
        <authorList>
            <consortium name="EnsemblPlants"/>
        </authorList>
    </citation>
    <scope>IDENTIFICATION</scope>
</reference>
<sequence>MQPRAPARSDPIPTTYGHHMWYCICGHDFSPSQATLSLFHRRFGQRAAPPRSAASSMVVLSHALRRSPDPLPEDPGCSSLRNPFGGPEHFLQLCPGIFAALFFSMSNAKNSVDVQPPMMAPAMFSLLCKSPWTRLLLCFSF</sequence>